<dbReference type="Pfam" id="PF00394">
    <property type="entry name" value="Cu-oxidase"/>
    <property type="match status" value="1"/>
</dbReference>
<dbReference type="GO" id="GO:0005507">
    <property type="term" value="F:copper ion binding"/>
    <property type="evidence" value="ECO:0007669"/>
    <property type="project" value="InterPro"/>
</dbReference>
<dbReference type="InterPro" id="IPR011706">
    <property type="entry name" value="Cu-oxidase_C"/>
</dbReference>
<dbReference type="EMBL" id="ML978208">
    <property type="protein sequence ID" value="KAF2028812.1"/>
    <property type="molecule type" value="Genomic_DNA"/>
</dbReference>
<evidence type="ECO:0000256" key="1">
    <source>
        <dbReference type="ARBA" id="ARBA00010609"/>
    </source>
</evidence>
<evidence type="ECO:0000256" key="4">
    <source>
        <dbReference type="SAM" id="SignalP"/>
    </source>
</evidence>
<keyword evidence="2" id="KW-0186">Copper</keyword>
<evidence type="ECO:0000259" key="5">
    <source>
        <dbReference type="Pfam" id="PF00394"/>
    </source>
</evidence>
<feature type="domain" description="Plastocyanin-like" evidence="7">
    <location>
        <begin position="107"/>
        <end position="210"/>
    </location>
</feature>
<sequence>MKSYSVLSLLTASLTISFSHAVELLNITSSTITPSVSTTPATNDGLPRPTGSWVSPEYRWLFNFSLPVPPVKQVKFTYANNTSGANIDYYEVEVKSLTKLIYPNLPPTQLYSYDGYQPGPTFMMRKGREAVVRFINNSPTNVSTHVHGQYNRAPFDGWAADYAWPGQYKDYHYPNAQNARTIWYHDHTEYETGLNVYMGLDGFYILSDEEETALQLPSGPYDIPLSICAKQYDSNGSLVYDTNGDNGIFGDVIQVNGQPWPYLQVEPRKYRFRLLNGAVSRSFSISLQDDNNGASLNFDVIASDCGLFMHPVTTNTLAIAMGERYEIIVDFAGFEGKNITMRNARGLIGNIDFAATDMIMRFVVGSSVSDDCNNGAIPSTLRYIPPPPQTDVSKDFTFERLRGEWLINGIGWADIENRILTRPELGADEIWVLHNGNGTGVHPVHIHLVDFQVLSRIGGRNEVSPYEAAGMKDVVWLSPNETIRVVARYAPWQGVYMFHCHNLVHEDRDMLVAFNVTNLAKWGYDADTVFIDPMDPSFRAKDIVPQDFTDEAIREKLEWFWNLNAYNRTTPSTGGANMTRKARRRTTVFGE</sequence>
<dbReference type="InterPro" id="IPR011707">
    <property type="entry name" value="Cu-oxidase-like_N"/>
</dbReference>
<comment type="caution">
    <text evidence="8">The sequence shown here is derived from an EMBL/GenBank/DDBJ whole genome shotgun (WGS) entry which is preliminary data.</text>
</comment>
<feature type="region of interest" description="Disordered" evidence="3">
    <location>
        <begin position="572"/>
        <end position="591"/>
    </location>
</feature>
<dbReference type="Proteomes" id="UP000799777">
    <property type="component" value="Unassembled WGS sequence"/>
</dbReference>
<dbReference type="CDD" id="cd13889">
    <property type="entry name" value="CuRO_3_BOD"/>
    <property type="match status" value="1"/>
</dbReference>
<dbReference type="CDD" id="cd13866">
    <property type="entry name" value="CuRO_2_BOD"/>
    <property type="match status" value="1"/>
</dbReference>
<feature type="chain" id="PRO_5040429120" evidence="4">
    <location>
        <begin position="22"/>
        <end position="591"/>
    </location>
</feature>
<feature type="domain" description="Plastocyanin-like" evidence="6">
    <location>
        <begin position="387"/>
        <end position="518"/>
    </location>
</feature>
<evidence type="ECO:0000256" key="2">
    <source>
        <dbReference type="ARBA" id="ARBA00023008"/>
    </source>
</evidence>
<keyword evidence="4" id="KW-0732">Signal</keyword>
<feature type="compositionally biased region" description="Basic residues" evidence="3">
    <location>
        <begin position="580"/>
        <end position="591"/>
    </location>
</feature>
<dbReference type="PANTHER" id="PTHR48267:SF1">
    <property type="entry name" value="BILIRUBIN OXIDASE"/>
    <property type="match status" value="1"/>
</dbReference>
<dbReference type="Gene3D" id="2.60.40.420">
    <property type="entry name" value="Cupredoxins - blue copper proteins"/>
    <property type="match status" value="3"/>
</dbReference>
<gene>
    <name evidence="8" type="ORF">EK21DRAFT_68992</name>
</gene>
<keyword evidence="9" id="KW-1185">Reference proteome</keyword>
<evidence type="ECO:0000256" key="3">
    <source>
        <dbReference type="SAM" id="MobiDB-lite"/>
    </source>
</evidence>
<protein>
    <submittedName>
        <fullName evidence="8">Bilirubin oxidase</fullName>
    </submittedName>
</protein>
<evidence type="ECO:0000259" key="7">
    <source>
        <dbReference type="Pfam" id="PF07732"/>
    </source>
</evidence>
<accession>A0A9P4H773</accession>
<dbReference type="InterPro" id="IPR001117">
    <property type="entry name" value="Cu-oxidase_2nd"/>
</dbReference>
<feature type="domain" description="Plastocyanin-like" evidence="5">
    <location>
        <begin position="243"/>
        <end position="343"/>
    </location>
</feature>
<dbReference type="SUPFAM" id="SSF49503">
    <property type="entry name" value="Cupredoxins"/>
    <property type="match status" value="3"/>
</dbReference>
<dbReference type="Pfam" id="PF07731">
    <property type="entry name" value="Cu-oxidase_2"/>
    <property type="match status" value="1"/>
</dbReference>
<dbReference type="AlphaFoldDB" id="A0A9P4H773"/>
<evidence type="ECO:0000259" key="6">
    <source>
        <dbReference type="Pfam" id="PF07731"/>
    </source>
</evidence>
<reference evidence="8" key="1">
    <citation type="journal article" date="2020" name="Stud. Mycol.">
        <title>101 Dothideomycetes genomes: a test case for predicting lifestyles and emergence of pathogens.</title>
        <authorList>
            <person name="Haridas S."/>
            <person name="Albert R."/>
            <person name="Binder M."/>
            <person name="Bloem J."/>
            <person name="Labutti K."/>
            <person name="Salamov A."/>
            <person name="Andreopoulos B."/>
            <person name="Baker S."/>
            <person name="Barry K."/>
            <person name="Bills G."/>
            <person name="Bluhm B."/>
            <person name="Cannon C."/>
            <person name="Castanera R."/>
            <person name="Culley D."/>
            <person name="Daum C."/>
            <person name="Ezra D."/>
            <person name="Gonzalez J."/>
            <person name="Henrissat B."/>
            <person name="Kuo A."/>
            <person name="Liang C."/>
            <person name="Lipzen A."/>
            <person name="Lutzoni F."/>
            <person name="Magnuson J."/>
            <person name="Mondo S."/>
            <person name="Nolan M."/>
            <person name="Ohm R."/>
            <person name="Pangilinan J."/>
            <person name="Park H.-J."/>
            <person name="Ramirez L."/>
            <person name="Alfaro M."/>
            <person name="Sun H."/>
            <person name="Tritt A."/>
            <person name="Yoshinaga Y."/>
            <person name="Zwiers L.-H."/>
            <person name="Turgeon B."/>
            <person name="Goodwin S."/>
            <person name="Spatafora J."/>
            <person name="Crous P."/>
            <person name="Grigoriev I."/>
        </authorList>
    </citation>
    <scope>NUCLEOTIDE SEQUENCE</scope>
    <source>
        <strain evidence="8">CBS 110217</strain>
    </source>
</reference>
<dbReference type="PANTHER" id="PTHR48267">
    <property type="entry name" value="CUPREDOXIN SUPERFAMILY PROTEIN"/>
    <property type="match status" value="1"/>
</dbReference>
<feature type="signal peptide" evidence="4">
    <location>
        <begin position="1"/>
        <end position="21"/>
    </location>
</feature>
<dbReference type="GO" id="GO:0016491">
    <property type="term" value="F:oxidoreductase activity"/>
    <property type="evidence" value="ECO:0007669"/>
    <property type="project" value="InterPro"/>
</dbReference>
<name>A0A9P4H773_9PLEO</name>
<dbReference type="Pfam" id="PF07732">
    <property type="entry name" value="Cu-oxidase_3"/>
    <property type="match status" value="1"/>
</dbReference>
<comment type="similarity">
    <text evidence="1">Belongs to the multicopper oxidase family.</text>
</comment>
<dbReference type="OrthoDB" id="262547at2759"/>
<proteinExistence type="inferred from homology"/>
<dbReference type="InterPro" id="IPR045087">
    <property type="entry name" value="Cu-oxidase_fam"/>
</dbReference>
<evidence type="ECO:0000313" key="9">
    <source>
        <dbReference type="Proteomes" id="UP000799777"/>
    </source>
</evidence>
<dbReference type="InterPro" id="IPR008972">
    <property type="entry name" value="Cupredoxin"/>
</dbReference>
<organism evidence="8 9">
    <name type="scientific">Setomelanomma holmii</name>
    <dbReference type="NCBI Taxonomy" id="210430"/>
    <lineage>
        <taxon>Eukaryota</taxon>
        <taxon>Fungi</taxon>
        <taxon>Dikarya</taxon>
        <taxon>Ascomycota</taxon>
        <taxon>Pezizomycotina</taxon>
        <taxon>Dothideomycetes</taxon>
        <taxon>Pleosporomycetidae</taxon>
        <taxon>Pleosporales</taxon>
        <taxon>Pleosporineae</taxon>
        <taxon>Phaeosphaeriaceae</taxon>
        <taxon>Setomelanomma</taxon>
    </lineage>
</organism>
<evidence type="ECO:0000313" key="8">
    <source>
        <dbReference type="EMBL" id="KAF2028812.1"/>
    </source>
</evidence>